<evidence type="ECO:0000313" key="1">
    <source>
        <dbReference type="EMBL" id="KAI4319418.1"/>
    </source>
</evidence>
<accession>A0ACB9M5U6</accession>
<dbReference type="Proteomes" id="UP001057402">
    <property type="component" value="Chromosome 10"/>
</dbReference>
<reference evidence="2" key="1">
    <citation type="journal article" date="2023" name="Front. Plant Sci.">
        <title>Chromosomal-level genome assembly of Melastoma candidum provides insights into trichome evolution.</title>
        <authorList>
            <person name="Zhong Y."/>
            <person name="Wu W."/>
            <person name="Sun C."/>
            <person name="Zou P."/>
            <person name="Liu Y."/>
            <person name="Dai S."/>
            <person name="Zhou R."/>
        </authorList>
    </citation>
    <scope>NUCLEOTIDE SEQUENCE [LARGE SCALE GENOMIC DNA]</scope>
</reference>
<proteinExistence type="predicted"/>
<evidence type="ECO:0000313" key="2">
    <source>
        <dbReference type="Proteomes" id="UP001057402"/>
    </source>
</evidence>
<organism evidence="1 2">
    <name type="scientific">Melastoma candidum</name>
    <dbReference type="NCBI Taxonomy" id="119954"/>
    <lineage>
        <taxon>Eukaryota</taxon>
        <taxon>Viridiplantae</taxon>
        <taxon>Streptophyta</taxon>
        <taxon>Embryophyta</taxon>
        <taxon>Tracheophyta</taxon>
        <taxon>Spermatophyta</taxon>
        <taxon>Magnoliopsida</taxon>
        <taxon>eudicotyledons</taxon>
        <taxon>Gunneridae</taxon>
        <taxon>Pentapetalae</taxon>
        <taxon>rosids</taxon>
        <taxon>malvids</taxon>
        <taxon>Myrtales</taxon>
        <taxon>Melastomataceae</taxon>
        <taxon>Melastomatoideae</taxon>
        <taxon>Melastomateae</taxon>
        <taxon>Melastoma</taxon>
    </lineage>
</organism>
<name>A0ACB9M5U6_9MYRT</name>
<sequence>MGVPELPMSWYRHLVFVVVLEILTVRGDVLDAGQHGCQLTVAAVAGVATASEVVVIAVVAAVVVIAAVAVVSGADADSCLFFAASLFGFAAMQAIAEVLIVQTGALHVGQGYPDETAAATTGGKANCFVGSAVLIDAPMLLWLSVGLTLLQRWLKFVAAVVAAEIVELISDAELADSPADEDVGLLLQEESEMEAL</sequence>
<comment type="caution">
    <text evidence="1">The sequence shown here is derived from an EMBL/GenBank/DDBJ whole genome shotgun (WGS) entry which is preliminary data.</text>
</comment>
<gene>
    <name evidence="1" type="ORF">MLD38_033017</name>
</gene>
<dbReference type="EMBL" id="CM042889">
    <property type="protein sequence ID" value="KAI4319418.1"/>
    <property type="molecule type" value="Genomic_DNA"/>
</dbReference>
<keyword evidence="2" id="KW-1185">Reference proteome</keyword>
<protein>
    <submittedName>
        <fullName evidence="1">Uncharacterized protein</fullName>
    </submittedName>
</protein>